<gene>
    <name evidence="3" type="ORF">PTTG_27031</name>
</gene>
<reference evidence="3" key="1">
    <citation type="submission" date="2009-11" db="EMBL/GenBank/DDBJ databases">
        <authorList>
            <consortium name="The Broad Institute Genome Sequencing Platform"/>
            <person name="Ward D."/>
            <person name="Feldgarden M."/>
            <person name="Earl A."/>
            <person name="Young S.K."/>
            <person name="Zeng Q."/>
            <person name="Koehrsen M."/>
            <person name="Alvarado L."/>
            <person name="Berlin A."/>
            <person name="Bochicchio J."/>
            <person name="Borenstein D."/>
            <person name="Chapman S.B."/>
            <person name="Chen Z."/>
            <person name="Engels R."/>
            <person name="Freedman E."/>
            <person name="Gellesch M."/>
            <person name="Goldberg J."/>
            <person name="Griggs A."/>
            <person name="Gujja S."/>
            <person name="Heilman E."/>
            <person name="Heiman D."/>
            <person name="Hepburn T."/>
            <person name="Howarth C."/>
            <person name="Jen D."/>
            <person name="Larson L."/>
            <person name="Lewis B."/>
            <person name="Mehta T."/>
            <person name="Park D."/>
            <person name="Pearson M."/>
            <person name="Roberts A."/>
            <person name="Saif S."/>
            <person name="Shea T."/>
            <person name="Shenoy N."/>
            <person name="Sisk P."/>
            <person name="Stolte C."/>
            <person name="Sykes S."/>
            <person name="Thomson T."/>
            <person name="Walk T."/>
            <person name="White J."/>
            <person name="Yandava C."/>
            <person name="Izard J."/>
            <person name="Baranova O.V."/>
            <person name="Blanton J.M."/>
            <person name="Tanner A.C."/>
            <person name="Dewhirst F.E."/>
            <person name="Haas B."/>
            <person name="Nusbaum C."/>
            <person name="Birren B."/>
        </authorList>
    </citation>
    <scope>NUCLEOTIDE SEQUENCE [LARGE SCALE GENOMIC DNA]</scope>
    <source>
        <strain evidence="3">1-1 BBBD Race 1</strain>
    </source>
</reference>
<dbReference type="Proteomes" id="UP000005240">
    <property type="component" value="Unassembled WGS sequence"/>
</dbReference>
<feature type="compositionally biased region" description="Polar residues" evidence="1">
    <location>
        <begin position="153"/>
        <end position="178"/>
    </location>
</feature>
<proteinExistence type="predicted"/>
<dbReference type="STRING" id="630390.A0A180GQP2"/>
<evidence type="ECO:0000259" key="2">
    <source>
        <dbReference type="Pfam" id="PF14303"/>
    </source>
</evidence>
<evidence type="ECO:0000313" key="4">
    <source>
        <dbReference type="EnsemblFungi" id="PTTG_27031-t43_1-p1"/>
    </source>
</evidence>
<name>A0A180GQP2_PUCT1</name>
<dbReference type="Pfam" id="PF14303">
    <property type="entry name" value="NAM-associated"/>
    <property type="match status" value="1"/>
</dbReference>
<organism evidence="3">
    <name type="scientific">Puccinia triticina (isolate 1-1 / race 1 (BBBD))</name>
    <name type="common">Brown leaf rust fungus</name>
    <dbReference type="NCBI Taxonomy" id="630390"/>
    <lineage>
        <taxon>Eukaryota</taxon>
        <taxon>Fungi</taxon>
        <taxon>Dikarya</taxon>
        <taxon>Basidiomycota</taxon>
        <taxon>Pucciniomycotina</taxon>
        <taxon>Pucciniomycetes</taxon>
        <taxon>Pucciniales</taxon>
        <taxon>Pucciniaceae</taxon>
        <taxon>Puccinia</taxon>
    </lineage>
</organism>
<feature type="domain" description="No apical meristem-associated C-terminal" evidence="2">
    <location>
        <begin position="118"/>
        <end position="211"/>
    </location>
</feature>
<reference evidence="4" key="4">
    <citation type="submission" date="2025-05" db="UniProtKB">
        <authorList>
            <consortium name="EnsemblFungi"/>
        </authorList>
    </citation>
    <scope>IDENTIFICATION</scope>
    <source>
        <strain evidence="4">isolate 1-1 / race 1 (BBBD)</strain>
    </source>
</reference>
<dbReference type="AlphaFoldDB" id="A0A180GQP2"/>
<feature type="compositionally biased region" description="Basic and acidic residues" evidence="1">
    <location>
        <begin position="193"/>
        <end position="209"/>
    </location>
</feature>
<evidence type="ECO:0000256" key="1">
    <source>
        <dbReference type="SAM" id="MobiDB-lite"/>
    </source>
</evidence>
<dbReference type="PANTHER" id="PTHR45023">
    <property type="match status" value="1"/>
</dbReference>
<dbReference type="VEuPathDB" id="FungiDB:PTTG_27031"/>
<dbReference type="InterPro" id="IPR029466">
    <property type="entry name" value="NAM-associated_C"/>
</dbReference>
<evidence type="ECO:0000313" key="5">
    <source>
        <dbReference type="Proteomes" id="UP000005240"/>
    </source>
</evidence>
<dbReference type="OrthoDB" id="2506822at2759"/>
<dbReference type="PANTHER" id="PTHR45023:SF4">
    <property type="entry name" value="GLYCINE-RICH PROTEIN-RELATED"/>
    <property type="match status" value="1"/>
</dbReference>
<accession>A0A180GQP2</accession>
<reference evidence="3" key="2">
    <citation type="submission" date="2016-05" db="EMBL/GenBank/DDBJ databases">
        <title>Comparative analysis highlights variable genome content of wheat rusts and divergence of the mating loci.</title>
        <authorList>
            <person name="Cuomo C.A."/>
            <person name="Bakkeren G."/>
            <person name="Szabo L."/>
            <person name="Khalil H."/>
            <person name="Joly D."/>
            <person name="Goldberg J."/>
            <person name="Young S."/>
            <person name="Zeng Q."/>
            <person name="Fellers J."/>
        </authorList>
    </citation>
    <scope>NUCLEOTIDE SEQUENCE [LARGE SCALE GENOMIC DNA]</scope>
    <source>
        <strain evidence="3">1-1 BBBD Race 1</strain>
    </source>
</reference>
<evidence type="ECO:0000313" key="3">
    <source>
        <dbReference type="EMBL" id="OAV94283.1"/>
    </source>
</evidence>
<keyword evidence="5" id="KW-1185">Reference proteome</keyword>
<protein>
    <submittedName>
        <fullName evidence="4">NAM-associated domain-containing protein</fullName>
    </submittedName>
</protein>
<dbReference type="EMBL" id="ADAS02000041">
    <property type="protein sequence ID" value="OAV94283.1"/>
    <property type="molecule type" value="Genomic_DNA"/>
</dbReference>
<reference evidence="4 5" key="3">
    <citation type="journal article" date="2017" name="G3 (Bethesda)">
        <title>Comparative analysis highlights variable genome content of wheat rusts and divergence of the mating loci.</title>
        <authorList>
            <person name="Cuomo C.A."/>
            <person name="Bakkeren G."/>
            <person name="Khalil H.B."/>
            <person name="Panwar V."/>
            <person name="Joly D."/>
            <person name="Linning R."/>
            <person name="Sakthikumar S."/>
            <person name="Song X."/>
            <person name="Adiconis X."/>
            <person name="Fan L."/>
            <person name="Goldberg J.M."/>
            <person name="Levin J.Z."/>
            <person name="Young S."/>
            <person name="Zeng Q."/>
            <person name="Anikster Y."/>
            <person name="Bruce M."/>
            <person name="Wang M."/>
            <person name="Yin C."/>
            <person name="McCallum B."/>
            <person name="Szabo L.J."/>
            <person name="Hulbert S."/>
            <person name="Chen X."/>
            <person name="Fellers J.P."/>
        </authorList>
    </citation>
    <scope>NUCLEOTIDE SEQUENCE</scope>
    <source>
        <strain evidence="4">isolate 1-1 / race 1 (BBBD)</strain>
        <strain evidence="5">Isolate 1-1 / race 1 (BBBD)</strain>
    </source>
</reference>
<feature type="region of interest" description="Disordered" evidence="1">
    <location>
        <begin position="145"/>
        <end position="213"/>
    </location>
</feature>
<sequence length="247" mass="27880">MAISTPKKKAARWGIEEDKQLCAAWLNTSRESIVGTGQKSGTFWEQVHQLYSNFVLEFNKDNKRSKTQKLLLVQPVNAVKCCWGNIMQICNKFGGCYLPVERQMRSGMSCNDIVDDSTFNLDHFWGILCDHPKWQATQHKFDLRKKKLKEPKSQSTTISNPSSTPLTNKIVPSSGSTQPEEEDDLANHTVIGSEKHPKGQESAKRKQDEDAILDTYQKSRGACQNFQGMGGFYQKRTEIGCKGRTEG</sequence>
<dbReference type="EnsemblFungi" id="PTTG_27031-t43_1">
    <property type="protein sequence ID" value="PTTG_27031-t43_1-p1"/>
    <property type="gene ID" value="PTTG_27031"/>
</dbReference>